<protein>
    <submittedName>
        <fullName evidence="8">Zn(2+) transporter</fullName>
    </submittedName>
</protein>
<dbReference type="AlphaFoldDB" id="A0AAV5QVX8"/>
<feature type="transmembrane region" description="Helical" evidence="6">
    <location>
        <begin position="421"/>
        <end position="440"/>
    </location>
</feature>
<dbReference type="PANTHER" id="PTHR16950">
    <property type="entry name" value="ZINC TRANSPORTER SLC39A7 HISTIDINE-RICH MEMBRANE PROTEIN KE4"/>
    <property type="match status" value="1"/>
</dbReference>
<comment type="caution">
    <text evidence="8">The sequence shown here is derived from an EMBL/GenBank/DDBJ whole genome shotgun (WGS) entry which is preliminary data.</text>
</comment>
<keyword evidence="3 6" id="KW-1133">Transmembrane helix</keyword>
<evidence type="ECO:0000256" key="1">
    <source>
        <dbReference type="ARBA" id="ARBA00004141"/>
    </source>
</evidence>
<organism evidence="8 9">
    <name type="scientific">Saccharomycopsis crataegensis</name>
    <dbReference type="NCBI Taxonomy" id="43959"/>
    <lineage>
        <taxon>Eukaryota</taxon>
        <taxon>Fungi</taxon>
        <taxon>Dikarya</taxon>
        <taxon>Ascomycota</taxon>
        <taxon>Saccharomycotina</taxon>
        <taxon>Saccharomycetes</taxon>
        <taxon>Saccharomycopsidaceae</taxon>
        <taxon>Saccharomycopsis</taxon>
    </lineage>
</organism>
<feature type="transmembrane region" description="Helical" evidence="6">
    <location>
        <begin position="330"/>
        <end position="350"/>
    </location>
</feature>
<proteinExistence type="predicted"/>
<dbReference type="Proteomes" id="UP001360560">
    <property type="component" value="Unassembled WGS sequence"/>
</dbReference>
<reference evidence="8 9" key="1">
    <citation type="journal article" date="2023" name="Elife">
        <title>Identification of key yeast species and microbe-microbe interactions impacting larval growth of Drosophila in the wild.</title>
        <authorList>
            <person name="Mure A."/>
            <person name="Sugiura Y."/>
            <person name="Maeda R."/>
            <person name="Honda K."/>
            <person name="Sakurai N."/>
            <person name="Takahashi Y."/>
            <person name="Watada M."/>
            <person name="Katoh T."/>
            <person name="Gotoh A."/>
            <person name="Gotoh Y."/>
            <person name="Taniguchi I."/>
            <person name="Nakamura K."/>
            <person name="Hayashi T."/>
            <person name="Katayama T."/>
            <person name="Uemura T."/>
            <person name="Hattori Y."/>
        </authorList>
    </citation>
    <scope>NUCLEOTIDE SEQUENCE [LARGE SCALE GENOMIC DNA]</scope>
    <source>
        <strain evidence="8 9">SC-9</strain>
    </source>
</reference>
<keyword evidence="7" id="KW-0732">Signal</keyword>
<dbReference type="InterPro" id="IPR003689">
    <property type="entry name" value="ZIP"/>
</dbReference>
<evidence type="ECO:0000313" key="9">
    <source>
        <dbReference type="Proteomes" id="UP001360560"/>
    </source>
</evidence>
<evidence type="ECO:0000256" key="7">
    <source>
        <dbReference type="SAM" id="SignalP"/>
    </source>
</evidence>
<feature type="signal peptide" evidence="7">
    <location>
        <begin position="1"/>
        <end position="19"/>
    </location>
</feature>
<evidence type="ECO:0000256" key="3">
    <source>
        <dbReference type="ARBA" id="ARBA00022989"/>
    </source>
</evidence>
<feature type="compositionally biased region" description="Basic and acidic residues" evidence="5">
    <location>
        <begin position="211"/>
        <end position="238"/>
    </location>
</feature>
<dbReference type="GO" id="GO:0006882">
    <property type="term" value="P:intracellular zinc ion homeostasis"/>
    <property type="evidence" value="ECO:0007669"/>
    <property type="project" value="TreeGrafter"/>
</dbReference>
<feature type="transmembrane region" description="Helical" evidence="6">
    <location>
        <begin position="383"/>
        <end position="401"/>
    </location>
</feature>
<evidence type="ECO:0000256" key="2">
    <source>
        <dbReference type="ARBA" id="ARBA00022692"/>
    </source>
</evidence>
<sequence>MRISFYCLALFIASISAHGIHRSRNDVAVASNVDKILSTLFHTDGVLNLDHLENELDKCSVVKDLNAHLEEEHSDHEESFIQQLFEKLFPFGPAWNSVLATCYISGPPNLLLSLLPASIDPSRLTFLVSFAVGGLLGDVFLHLLPQTFLGEPVDTKAHFVFVDEKRNIILGGFIFVGFMLFWLIDKSLRILNHGEESEHGHSHSHSHSHSSHVDHAESSAIEAKDSKNIRNRSKKENQDNGEEEDSKPEEPAKQDISSSVRTAAYLNLISDFTHNITDGLAITSAFYISRPVGSTTALAVFLHEVPHEIGDFAVLIQGGFSKWQAMGSQFVTAIGAFTGCFIGIAIQQWAASTSVIVASSELGTAVVSGSNGLFGTTVTIGDLTLPFTAGGFLYIATVGVIPEILELDESTSRFGEVKKAIGQIIGIAMGIGMMFAISWFE</sequence>
<dbReference type="EMBL" id="BTFZ01000020">
    <property type="protein sequence ID" value="GMM38959.1"/>
    <property type="molecule type" value="Genomic_DNA"/>
</dbReference>
<accession>A0AAV5QVX8</accession>
<evidence type="ECO:0000313" key="8">
    <source>
        <dbReference type="EMBL" id="GMM38959.1"/>
    </source>
</evidence>
<comment type="subcellular location">
    <subcellularLocation>
        <location evidence="1">Membrane</location>
        <topology evidence="1">Multi-pass membrane protein</topology>
    </subcellularLocation>
</comment>
<dbReference type="RefSeq" id="XP_064855954.1">
    <property type="nucleotide sequence ID" value="XM_064999882.1"/>
</dbReference>
<feature type="region of interest" description="Disordered" evidence="5">
    <location>
        <begin position="196"/>
        <end position="256"/>
    </location>
</feature>
<dbReference type="PANTHER" id="PTHR16950:SF16">
    <property type="entry name" value="ZINC TRANSPORTER ZIP13"/>
    <property type="match status" value="1"/>
</dbReference>
<name>A0AAV5QVX8_9ASCO</name>
<keyword evidence="4 6" id="KW-0472">Membrane</keyword>
<dbReference type="GeneID" id="90076947"/>
<keyword evidence="9" id="KW-1185">Reference proteome</keyword>
<feature type="chain" id="PRO_5043764308" evidence="7">
    <location>
        <begin position="20"/>
        <end position="441"/>
    </location>
</feature>
<dbReference type="Pfam" id="PF02535">
    <property type="entry name" value="Zip"/>
    <property type="match status" value="1"/>
</dbReference>
<evidence type="ECO:0000256" key="6">
    <source>
        <dbReference type="SAM" id="Phobius"/>
    </source>
</evidence>
<evidence type="ECO:0000256" key="5">
    <source>
        <dbReference type="SAM" id="MobiDB-lite"/>
    </source>
</evidence>
<feature type="transmembrane region" description="Helical" evidence="6">
    <location>
        <begin position="168"/>
        <end position="184"/>
    </location>
</feature>
<gene>
    <name evidence="8" type="ORF">DASC09_062980</name>
</gene>
<dbReference type="GO" id="GO:0016020">
    <property type="term" value="C:membrane"/>
    <property type="evidence" value="ECO:0007669"/>
    <property type="project" value="UniProtKB-SubCell"/>
</dbReference>
<keyword evidence="2 6" id="KW-0812">Transmembrane</keyword>
<dbReference type="GO" id="GO:0005385">
    <property type="term" value="F:zinc ion transmembrane transporter activity"/>
    <property type="evidence" value="ECO:0007669"/>
    <property type="project" value="TreeGrafter"/>
</dbReference>
<feature type="transmembrane region" description="Helical" evidence="6">
    <location>
        <begin position="124"/>
        <end position="144"/>
    </location>
</feature>
<evidence type="ECO:0000256" key="4">
    <source>
        <dbReference type="ARBA" id="ARBA00023136"/>
    </source>
</evidence>